<gene>
    <name evidence="2" type="ordered locus">PXO_01998</name>
</gene>
<feature type="region of interest" description="Disordered" evidence="1">
    <location>
        <begin position="1"/>
        <end position="43"/>
    </location>
</feature>
<feature type="compositionally biased region" description="Basic and acidic residues" evidence="1">
    <location>
        <begin position="24"/>
        <end position="43"/>
    </location>
</feature>
<accession>A0A0K0GNF2</accession>
<protein>
    <submittedName>
        <fullName evidence="2">Uncharacterized protein</fullName>
    </submittedName>
</protein>
<dbReference type="KEGG" id="xop:PXO_01998"/>
<dbReference type="EMBL" id="CP000967">
    <property type="protein sequence ID" value="ACD60374.1"/>
    <property type="molecule type" value="Genomic_DNA"/>
</dbReference>
<dbReference type="Proteomes" id="UP000001740">
    <property type="component" value="Chromosome"/>
</dbReference>
<evidence type="ECO:0000313" key="2">
    <source>
        <dbReference type="EMBL" id="ACD60374.1"/>
    </source>
</evidence>
<evidence type="ECO:0000256" key="1">
    <source>
        <dbReference type="SAM" id="MobiDB-lite"/>
    </source>
</evidence>
<reference evidence="2 3" key="1">
    <citation type="journal article" date="2008" name="BMC Genomics">
        <title>Genome sequence and rapid evolution of the rice pathogen Xanthomonas oryzae pv. oryzae PXO99A.</title>
        <authorList>
            <person name="Salzberg S.L."/>
            <person name="Sommer D.D."/>
            <person name="Schatz M.C."/>
            <person name="Phillippy A.M."/>
            <person name="Rabinowicz P.D."/>
            <person name="Tsuge S."/>
            <person name="Furutani A."/>
            <person name="Ochiai H."/>
            <person name="Delcher A.L."/>
            <person name="Kelley D."/>
            <person name="Madupu R."/>
            <person name="Puiu D."/>
            <person name="Radune D."/>
            <person name="Shumway M."/>
            <person name="Trapnell C."/>
            <person name="Aparna G."/>
            <person name="Jha G."/>
            <person name="Pandey A."/>
            <person name="Patil P.B."/>
            <person name="Ishihara H."/>
            <person name="Meyer D.F."/>
            <person name="Szurek B."/>
            <person name="Verdier V."/>
            <person name="Koebnik R."/>
            <person name="Dow J.M."/>
            <person name="Ryan R.P."/>
            <person name="Hirata H."/>
            <person name="Tsuyumu S."/>
            <person name="Won Lee S."/>
            <person name="Seo Y.S."/>
            <person name="Sriariyanum M."/>
            <person name="Ronald P.C."/>
            <person name="Sonti R.V."/>
            <person name="Van Sluys M.A."/>
            <person name="Leach J.E."/>
            <person name="White F.F."/>
            <person name="Bogdanove A.J."/>
        </authorList>
    </citation>
    <scope>NUCLEOTIDE SEQUENCE [LARGE SCALE GENOMIC DNA]</scope>
    <source>
        <strain evidence="2 3">PXO99A</strain>
    </source>
</reference>
<evidence type="ECO:0000313" key="3">
    <source>
        <dbReference type="Proteomes" id="UP000001740"/>
    </source>
</evidence>
<feature type="compositionally biased region" description="Polar residues" evidence="1">
    <location>
        <begin position="1"/>
        <end position="12"/>
    </location>
</feature>
<dbReference type="HOGENOM" id="CLU_3241508_0_0_6"/>
<organism evidence="2 3">
    <name type="scientific">Xanthomonas oryzae pv. oryzae (strain PXO99A)</name>
    <dbReference type="NCBI Taxonomy" id="360094"/>
    <lineage>
        <taxon>Bacteria</taxon>
        <taxon>Pseudomonadati</taxon>
        <taxon>Pseudomonadota</taxon>
        <taxon>Gammaproteobacteria</taxon>
        <taxon>Lysobacterales</taxon>
        <taxon>Lysobacteraceae</taxon>
        <taxon>Xanthomonas</taxon>
    </lineage>
</organism>
<sequence length="43" mass="5052">MSQALRNGQIQTRHNHWPELALPGDRRIHIRPSEEGLRPETRP</sequence>
<name>A0A0K0GNF2_XANOP</name>
<dbReference type="AlphaFoldDB" id="A0A0K0GNF2"/>
<proteinExistence type="predicted"/>